<feature type="compositionally biased region" description="Low complexity" evidence="1">
    <location>
        <begin position="96"/>
        <end position="111"/>
    </location>
</feature>
<dbReference type="Gene3D" id="3.10.590.10">
    <property type="entry name" value="ph1033 like domains"/>
    <property type="match status" value="1"/>
</dbReference>
<proteinExistence type="predicted"/>
<evidence type="ECO:0000313" key="3">
    <source>
        <dbReference type="EMBL" id="TKA45998.1"/>
    </source>
</evidence>
<dbReference type="GO" id="GO:0000381">
    <property type="term" value="P:regulation of alternative mRNA splicing, via spliceosome"/>
    <property type="evidence" value="ECO:0007669"/>
    <property type="project" value="TreeGrafter"/>
</dbReference>
<dbReference type="PROSITE" id="PS50882">
    <property type="entry name" value="YTH"/>
    <property type="match status" value="1"/>
</dbReference>
<evidence type="ECO:0000256" key="1">
    <source>
        <dbReference type="SAM" id="MobiDB-lite"/>
    </source>
</evidence>
<feature type="compositionally biased region" description="Basic and acidic residues" evidence="1">
    <location>
        <begin position="49"/>
        <end position="65"/>
    </location>
</feature>
<feature type="compositionally biased region" description="Basic and acidic residues" evidence="1">
    <location>
        <begin position="1"/>
        <end position="30"/>
    </location>
</feature>
<feature type="region of interest" description="Disordered" evidence="1">
    <location>
        <begin position="1"/>
        <end position="131"/>
    </location>
</feature>
<dbReference type="Proteomes" id="UP000308768">
    <property type="component" value="Unassembled WGS sequence"/>
</dbReference>
<dbReference type="OrthoDB" id="6103986at2759"/>
<evidence type="ECO:0000313" key="4">
    <source>
        <dbReference type="Proteomes" id="UP000308768"/>
    </source>
</evidence>
<feature type="compositionally biased region" description="Polar residues" evidence="1">
    <location>
        <begin position="31"/>
        <end position="43"/>
    </location>
</feature>
<feature type="domain" description="YTH" evidence="2">
    <location>
        <begin position="151"/>
        <end position="284"/>
    </location>
</feature>
<keyword evidence="4" id="KW-1185">Reference proteome</keyword>
<dbReference type="GO" id="GO:1990247">
    <property type="term" value="F:N6-methyladenosine-containing RNA reader activity"/>
    <property type="evidence" value="ECO:0007669"/>
    <property type="project" value="TreeGrafter"/>
</dbReference>
<name>A0A4U0VAN6_9PEZI</name>
<feature type="compositionally biased region" description="Basic and acidic residues" evidence="1">
    <location>
        <begin position="74"/>
        <end position="95"/>
    </location>
</feature>
<comment type="caution">
    <text evidence="3">The sequence shown here is derived from an EMBL/GenBank/DDBJ whole genome shotgun (WGS) entry which is preliminary data.</text>
</comment>
<dbReference type="AlphaFoldDB" id="A0A4U0VAN6"/>
<dbReference type="STRING" id="331657.A0A4U0VAN6"/>
<sequence>MAPRYHDEDRTRGSDDHSGYRIRGADDDNFAHSQLSRTLQERTASPVPLERRISLLTPRSRETSPSRRSVTEYTYEREAPYGRDDSYSQYDERRVSSNYRGRGRSRASYSSTNTRGGKYYTNQRNSSRDEHADVHGLELRKGVNARFYVGVRYFMIKSFNYDNVEASQRGGIWATQERNAAVLAEAFNTCRHVILCFSVNKSMSFQGYARMESPPGSAPTPAFVEKLLWSASPPFYIRWLTVAETHFRKVGHLKNAYNENQAVLVGKDGQEIEEGCGMGLCELIDEEAERRWGGGF</sequence>
<protein>
    <recommendedName>
        <fullName evidence="2">YTH domain-containing protein</fullName>
    </recommendedName>
</protein>
<organism evidence="3 4">
    <name type="scientific">Cryomyces minteri</name>
    <dbReference type="NCBI Taxonomy" id="331657"/>
    <lineage>
        <taxon>Eukaryota</taxon>
        <taxon>Fungi</taxon>
        <taxon>Dikarya</taxon>
        <taxon>Ascomycota</taxon>
        <taxon>Pezizomycotina</taxon>
        <taxon>Dothideomycetes</taxon>
        <taxon>Dothideomycetes incertae sedis</taxon>
        <taxon>Cryomyces</taxon>
    </lineage>
</organism>
<dbReference type="PANTHER" id="PTHR12357:SF3">
    <property type="entry name" value="YTH DOMAIN-CONTAINING PROTEIN 1"/>
    <property type="match status" value="1"/>
</dbReference>
<feature type="compositionally biased region" description="Polar residues" evidence="1">
    <location>
        <begin position="112"/>
        <end position="125"/>
    </location>
</feature>
<reference evidence="3 4" key="1">
    <citation type="submission" date="2017-03" db="EMBL/GenBank/DDBJ databases">
        <title>Genomes of endolithic fungi from Antarctica.</title>
        <authorList>
            <person name="Coleine C."/>
            <person name="Masonjones S."/>
            <person name="Stajich J.E."/>
        </authorList>
    </citation>
    <scope>NUCLEOTIDE SEQUENCE [LARGE SCALE GENOMIC DNA]</scope>
    <source>
        <strain evidence="3 4">CCFEE 5187</strain>
    </source>
</reference>
<accession>A0A4U0VAN6</accession>
<evidence type="ECO:0000259" key="2">
    <source>
        <dbReference type="PROSITE" id="PS50882"/>
    </source>
</evidence>
<dbReference type="GO" id="GO:0003729">
    <property type="term" value="F:mRNA binding"/>
    <property type="evidence" value="ECO:0007669"/>
    <property type="project" value="TreeGrafter"/>
</dbReference>
<dbReference type="InterPro" id="IPR045168">
    <property type="entry name" value="YTH_prot"/>
</dbReference>
<dbReference type="Pfam" id="PF04146">
    <property type="entry name" value="YTH"/>
    <property type="match status" value="1"/>
</dbReference>
<gene>
    <name evidence="3" type="ORF">B0A49_13024</name>
</gene>
<dbReference type="EMBL" id="NAJN01002967">
    <property type="protein sequence ID" value="TKA45998.1"/>
    <property type="molecule type" value="Genomic_DNA"/>
</dbReference>
<dbReference type="GO" id="GO:0000398">
    <property type="term" value="P:mRNA splicing, via spliceosome"/>
    <property type="evidence" value="ECO:0007669"/>
    <property type="project" value="TreeGrafter"/>
</dbReference>
<dbReference type="PANTHER" id="PTHR12357">
    <property type="entry name" value="YTH YT521-B HOMOLOGY DOMAIN-CONTAINING"/>
    <property type="match status" value="1"/>
</dbReference>
<dbReference type="GO" id="GO:0005654">
    <property type="term" value="C:nucleoplasm"/>
    <property type="evidence" value="ECO:0007669"/>
    <property type="project" value="TreeGrafter"/>
</dbReference>
<dbReference type="CDD" id="cd21134">
    <property type="entry name" value="YTH"/>
    <property type="match status" value="1"/>
</dbReference>
<dbReference type="InterPro" id="IPR007275">
    <property type="entry name" value="YTH_domain"/>
</dbReference>